<proteinExistence type="predicted"/>
<evidence type="ECO:0000313" key="1">
    <source>
        <dbReference type="EMBL" id="MVP01852.1"/>
    </source>
</evidence>
<dbReference type="EMBL" id="RHLK01000016">
    <property type="protein sequence ID" value="MVP01852.1"/>
    <property type="molecule type" value="Genomic_DNA"/>
</dbReference>
<evidence type="ECO:0000313" key="2">
    <source>
        <dbReference type="Proteomes" id="UP000490800"/>
    </source>
</evidence>
<name>A0A7X3K175_9BACL</name>
<keyword evidence="2" id="KW-1185">Reference proteome</keyword>
<comment type="caution">
    <text evidence="1">The sequence shown here is derived from an EMBL/GenBank/DDBJ whole genome shotgun (WGS) entry which is preliminary data.</text>
</comment>
<dbReference type="AlphaFoldDB" id="A0A7X3K175"/>
<organism evidence="1 2">
    <name type="scientific">Paenibacillus lutrae</name>
    <dbReference type="NCBI Taxonomy" id="2078573"/>
    <lineage>
        <taxon>Bacteria</taxon>
        <taxon>Bacillati</taxon>
        <taxon>Bacillota</taxon>
        <taxon>Bacilli</taxon>
        <taxon>Bacillales</taxon>
        <taxon>Paenibacillaceae</taxon>
        <taxon>Paenibacillus</taxon>
    </lineage>
</organism>
<dbReference type="Proteomes" id="UP000490800">
    <property type="component" value="Unassembled WGS sequence"/>
</dbReference>
<protein>
    <submittedName>
        <fullName evidence="1">Uncharacterized protein</fullName>
    </submittedName>
</protein>
<gene>
    <name evidence="1" type="ORF">EDM21_20445</name>
</gene>
<accession>A0A7X3K175</accession>
<sequence>MLLFLEKLQAKRGTIARQLEQAEFEAIRPVLCGELKAIDQVIEEYVLLFDLQEDAGSSTTLPRNEREE</sequence>
<reference evidence="1 2" key="1">
    <citation type="journal article" date="2019" name="Microorganisms">
        <title>Paenibacillus lutrae sp. nov., A Chitinolytic Species Isolated from A River Otter in Castril Natural Park, Granada, Spain.</title>
        <authorList>
            <person name="Rodriguez M."/>
            <person name="Reina J.C."/>
            <person name="Bejar V."/>
            <person name="Llamas I."/>
        </authorList>
    </citation>
    <scope>NUCLEOTIDE SEQUENCE [LARGE SCALE GENOMIC DNA]</scope>
    <source>
        <strain evidence="1 2">N10</strain>
    </source>
</reference>